<gene>
    <name evidence="17" type="primary">LOC109060879</name>
</gene>
<reference evidence="17" key="2">
    <citation type="submission" date="2025-09" db="UniProtKB">
        <authorList>
            <consortium name="Ensembl"/>
        </authorList>
    </citation>
    <scope>IDENTIFICATION</scope>
</reference>
<dbReference type="FunFam" id="3.40.50.300:FF:000608">
    <property type="entry name" value="Mov10 RISC complex RNA helicase"/>
    <property type="match status" value="1"/>
</dbReference>
<dbReference type="InterPro" id="IPR049077">
    <property type="entry name" value="MOV-10_Ig-like"/>
</dbReference>
<keyword evidence="8" id="KW-0067">ATP-binding</keyword>
<feature type="domain" description="DNA2/NAM7 helicase helicase" evidence="12">
    <location>
        <begin position="584"/>
        <end position="656"/>
    </location>
</feature>
<evidence type="ECO:0000256" key="11">
    <source>
        <dbReference type="ARBA" id="ARBA00047984"/>
    </source>
</evidence>
<dbReference type="Pfam" id="PF13087">
    <property type="entry name" value="AAA_12"/>
    <property type="match status" value="1"/>
</dbReference>
<reference evidence="17" key="1">
    <citation type="submission" date="2025-08" db="UniProtKB">
        <authorList>
            <consortium name="Ensembl"/>
        </authorList>
    </citation>
    <scope>IDENTIFICATION</scope>
</reference>
<evidence type="ECO:0000259" key="15">
    <source>
        <dbReference type="Pfam" id="PF21634"/>
    </source>
</evidence>
<evidence type="ECO:0000259" key="12">
    <source>
        <dbReference type="Pfam" id="PF13086"/>
    </source>
</evidence>
<evidence type="ECO:0000256" key="9">
    <source>
        <dbReference type="ARBA" id="ARBA00022884"/>
    </source>
</evidence>
<feature type="domain" description="Helicase MOV-10-like beta-barrel" evidence="15">
    <location>
        <begin position="341"/>
        <end position="427"/>
    </location>
</feature>
<evidence type="ECO:0000256" key="5">
    <source>
        <dbReference type="ARBA" id="ARBA00022741"/>
    </source>
</evidence>
<keyword evidence="18" id="KW-1185">Reference proteome</keyword>
<comment type="subcellular location">
    <subcellularLocation>
        <location evidence="1">Cytoplasm</location>
        <location evidence="1">P-body</location>
    </subcellularLocation>
</comment>
<feature type="domain" description="Helicase MOV-10 Ig-like" evidence="14">
    <location>
        <begin position="112"/>
        <end position="239"/>
    </location>
</feature>
<dbReference type="SUPFAM" id="SSF52540">
    <property type="entry name" value="P-loop containing nucleoside triphosphate hydrolases"/>
    <property type="match status" value="1"/>
</dbReference>
<dbReference type="CDD" id="cd18808">
    <property type="entry name" value="SF1_C_Upf1"/>
    <property type="match status" value="1"/>
</dbReference>
<dbReference type="InterPro" id="IPR041679">
    <property type="entry name" value="DNA2/NAM7-like_C"/>
</dbReference>
<dbReference type="InterPro" id="IPR049079">
    <property type="entry name" value="Mov-10_helical"/>
</dbReference>
<keyword evidence="6" id="KW-0378">Hydrolase</keyword>
<evidence type="ECO:0000259" key="16">
    <source>
        <dbReference type="Pfam" id="PF21635"/>
    </source>
</evidence>
<feature type="domain" description="DNA2/NAM7 helicase helicase" evidence="12">
    <location>
        <begin position="494"/>
        <end position="557"/>
    </location>
</feature>
<keyword evidence="7" id="KW-0347">Helicase</keyword>
<dbReference type="Pfam" id="PF21634">
    <property type="entry name" value="MOV-10_beta-barrel"/>
    <property type="match status" value="1"/>
</dbReference>
<evidence type="ECO:0000313" key="18">
    <source>
        <dbReference type="Proteomes" id="UP000694427"/>
    </source>
</evidence>
<dbReference type="PANTHER" id="PTHR45418">
    <property type="entry name" value="CANCER/TESTIS ANTIGEN 55"/>
    <property type="match status" value="1"/>
</dbReference>
<dbReference type="Gene3D" id="3.40.50.300">
    <property type="entry name" value="P-loop containing nucleotide triphosphate hydrolases"/>
    <property type="match status" value="2"/>
</dbReference>
<dbReference type="EC" id="3.6.4.13" evidence="3"/>
<dbReference type="InterPro" id="IPR047187">
    <property type="entry name" value="SF1_C_Upf1"/>
</dbReference>
<keyword evidence="9" id="KW-0694">RNA-binding</keyword>
<dbReference type="Pfam" id="PF13086">
    <property type="entry name" value="AAA_11"/>
    <property type="match status" value="2"/>
</dbReference>
<organism evidence="17 18">
    <name type="scientific">Cyprinus carpio</name>
    <name type="common">Common carp</name>
    <dbReference type="NCBI Taxonomy" id="7962"/>
    <lineage>
        <taxon>Eukaryota</taxon>
        <taxon>Metazoa</taxon>
        <taxon>Chordata</taxon>
        <taxon>Craniata</taxon>
        <taxon>Vertebrata</taxon>
        <taxon>Euteleostomi</taxon>
        <taxon>Actinopterygii</taxon>
        <taxon>Neopterygii</taxon>
        <taxon>Teleostei</taxon>
        <taxon>Ostariophysi</taxon>
        <taxon>Cypriniformes</taxon>
        <taxon>Cyprinidae</taxon>
        <taxon>Cyprininae</taxon>
        <taxon>Cyprinus</taxon>
    </lineage>
</organism>
<keyword evidence="5" id="KW-0547">Nucleotide-binding</keyword>
<dbReference type="GO" id="GO:0003723">
    <property type="term" value="F:RNA binding"/>
    <property type="evidence" value="ECO:0007669"/>
    <property type="project" value="UniProtKB-KW"/>
</dbReference>
<comment type="catalytic activity">
    <reaction evidence="11">
        <text>ATP + H2O = ADP + phosphate + H(+)</text>
        <dbReference type="Rhea" id="RHEA:13065"/>
        <dbReference type="ChEBI" id="CHEBI:15377"/>
        <dbReference type="ChEBI" id="CHEBI:15378"/>
        <dbReference type="ChEBI" id="CHEBI:30616"/>
        <dbReference type="ChEBI" id="CHEBI:43474"/>
        <dbReference type="ChEBI" id="CHEBI:456216"/>
        <dbReference type="EC" id="3.6.4.13"/>
    </reaction>
</comment>
<keyword evidence="4" id="KW-0963">Cytoplasm</keyword>
<dbReference type="GO" id="GO:0005524">
    <property type="term" value="F:ATP binding"/>
    <property type="evidence" value="ECO:0007669"/>
    <property type="project" value="UniProtKB-KW"/>
</dbReference>
<dbReference type="InterPro" id="IPR027417">
    <property type="entry name" value="P-loop_NTPase"/>
</dbReference>
<dbReference type="Pfam" id="PF21635">
    <property type="entry name" value="Mov-10_helical"/>
    <property type="match status" value="1"/>
</dbReference>
<feature type="domain" description="Helicase MOV-10 helical" evidence="16">
    <location>
        <begin position="312"/>
        <end position="340"/>
    </location>
</feature>
<dbReference type="GO" id="GO:0000932">
    <property type="term" value="C:P-body"/>
    <property type="evidence" value="ECO:0007669"/>
    <property type="project" value="UniProtKB-SubCell"/>
</dbReference>
<dbReference type="GO" id="GO:0032574">
    <property type="term" value="F:5'-3' RNA helicase activity"/>
    <property type="evidence" value="ECO:0007669"/>
    <property type="project" value="InterPro"/>
</dbReference>
<evidence type="ECO:0000256" key="1">
    <source>
        <dbReference type="ARBA" id="ARBA00004201"/>
    </source>
</evidence>
<comment type="similarity">
    <text evidence="2">Belongs to the DNA2/NAM7 helicase family. SDE3 subfamily.</text>
</comment>
<dbReference type="CDD" id="cd18038">
    <property type="entry name" value="DEXXQc_Helz-like"/>
    <property type="match status" value="1"/>
</dbReference>
<evidence type="ECO:0000256" key="8">
    <source>
        <dbReference type="ARBA" id="ARBA00022840"/>
    </source>
</evidence>
<evidence type="ECO:0000256" key="10">
    <source>
        <dbReference type="ARBA" id="ARBA00023158"/>
    </source>
</evidence>
<protein>
    <recommendedName>
        <fullName evidence="3">RNA helicase</fullName>
        <ecNumber evidence="3">3.6.4.13</ecNumber>
    </recommendedName>
</protein>
<sequence>MNSSTMPSLKTSYEVGLDFLEFLGQRISKTDRNELRDIYNFEFIRFATVTQSHLLSVWFYRIHSCQVLLYFVFASEKHVMKQCAIYMYDCLCVISYHCPGSVSFYIDAIALADLIKDKGGVEITSVPKATKGKVTFIIKEQGKLFVVKFHIVNRGERCVYFTYYTALHKMRCFTLVDERRVNRVSPLLLCPGESYVVEVHYKIHHQGHFPATMYFEFCPEADPPGTAKPFCIVREVEAVVQSGLAETLGPESPYNPKQNRRLRPENRILEEGVPPERLDRSIYLSINQSCPILLNHFSSLIQLSLSVHWSLTSLCMKNYKERFHLLLHLEEIQMEVDIKKYDLYGKTMTLDKSNKKLLILKVPGVAENRPSVLRGDKLNVCLSEDRSQPITVYEGYVHSVELDRVKLGFSKKLLQKFVNNMKFNVEFNINRFPIRLQHRAVELACQHGLGDVLFPSDKGYVDAHRLYRLCAPSRDPCTLPQKLLVRHIHGVSPYLIFGPPGTGKTVTVVEAIKQVNKSEATTHILACAPSNSACDLLCERLLGYVDAHRLYRLCAPSRDPCTLPQKLNWNKDHNSFQLPSRDDLMKRSVIVVTLVTAGRLVSGGVPNGHFTHIFIDEAGQAVESECIIGIAGLLDPVKGQLVLAGDPQQLGPILRSPLAQLHGLGQSLLERLMTQNALYQKSQDGHSGYDTRFVTKLLRNYRSHPAILKIPNELFYENELQVFANQMEREAFCCWEHLPKKGFPVMFHGVLGKDDREANSPSFFNVTEIEVIVSYLNKLMQTQGKKGLPKLSANDIGIITPYRKQVEKIRKALNTVAELNKWKEIKVGSVEEFQGQERRVIIVSTVRSSVNYVKMDQDFNIGFLSNEKRFNVAMTRAKALLVVVGNPVILSKDPTWQRFIRYCELEQGYTGFDYKDAEGEEDVVSRLASLKISSDGMQPYITLSDQKCNYIM</sequence>
<accession>A0A8C1GD86</accession>
<evidence type="ECO:0000256" key="6">
    <source>
        <dbReference type="ARBA" id="ARBA00022801"/>
    </source>
</evidence>
<dbReference type="Proteomes" id="UP000694427">
    <property type="component" value="Unplaced"/>
</dbReference>
<keyword evidence="10" id="KW-0943">RNA-mediated gene silencing</keyword>
<dbReference type="Ensembl" id="ENSCCRT00010003648.1">
    <property type="protein sequence ID" value="ENSCCRP00010003384.1"/>
    <property type="gene ID" value="ENSCCRG00010001162.1"/>
</dbReference>
<evidence type="ECO:0000256" key="4">
    <source>
        <dbReference type="ARBA" id="ARBA00022490"/>
    </source>
</evidence>
<dbReference type="Pfam" id="PF21633">
    <property type="entry name" value="MOV-10_Ig-like"/>
    <property type="match status" value="1"/>
</dbReference>
<proteinExistence type="inferred from homology"/>
<dbReference type="InterPro" id="IPR026122">
    <property type="entry name" value="MOV-10/SDE3_DEXXQ/H-box"/>
</dbReference>
<evidence type="ECO:0000313" key="17">
    <source>
        <dbReference type="Ensembl" id="ENSCCRP00010003384.1"/>
    </source>
</evidence>
<dbReference type="AlphaFoldDB" id="A0A8C1GD86"/>
<dbReference type="InterPro" id="IPR041677">
    <property type="entry name" value="DNA2/NAM7_AAA_11"/>
</dbReference>
<evidence type="ECO:0000256" key="2">
    <source>
        <dbReference type="ARBA" id="ARBA00005601"/>
    </source>
</evidence>
<evidence type="ECO:0000259" key="13">
    <source>
        <dbReference type="Pfam" id="PF13087"/>
    </source>
</evidence>
<evidence type="ECO:0000256" key="7">
    <source>
        <dbReference type="ARBA" id="ARBA00022806"/>
    </source>
</evidence>
<dbReference type="GO" id="GO:0031047">
    <property type="term" value="P:regulatory ncRNA-mediated gene silencing"/>
    <property type="evidence" value="ECO:0007669"/>
    <property type="project" value="UniProtKB-KW"/>
</dbReference>
<dbReference type="PANTHER" id="PTHR45418:SF1">
    <property type="entry name" value="CANCER_TESTIS ANTIGEN 55"/>
    <property type="match status" value="1"/>
</dbReference>
<name>A0A8C1GD86_CYPCA</name>
<dbReference type="GO" id="GO:0016787">
    <property type="term" value="F:hydrolase activity"/>
    <property type="evidence" value="ECO:0007669"/>
    <property type="project" value="UniProtKB-KW"/>
</dbReference>
<dbReference type="InterPro" id="IPR049080">
    <property type="entry name" value="MOV-10-like_beta-barrel"/>
</dbReference>
<evidence type="ECO:0000256" key="3">
    <source>
        <dbReference type="ARBA" id="ARBA00012552"/>
    </source>
</evidence>
<evidence type="ECO:0000259" key="14">
    <source>
        <dbReference type="Pfam" id="PF21633"/>
    </source>
</evidence>
<feature type="domain" description="DNA2/NAM7 helicase-like C-terminal" evidence="13">
    <location>
        <begin position="665"/>
        <end position="886"/>
    </location>
</feature>